<keyword evidence="2" id="KW-1133">Transmembrane helix</keyword>
<protein>
    <recommendedName>
        <fullName evidence="3">LssY-like C-terminal domain-containing protein</fullName>
    </recommendedName>
</protein>
<feature type="compositionally biased region" description="Low complexity" evidence="1">
    <location>
        <begin position="22"/>
        <end position="31"/>
    </location>
</feature>
<evidence type="ECO:0000256" key="1">
    <source>
        <dbReference type="SAM" id="MobiDB-lite"/>
    </source>
</evidence>
<sequence>MAGTGEPDGPVRAEPAPGGTGPSTTGSGPSGISAEPSKTLSATGRRVSVNAVVDNIFFVFGGVAAVWLAFIILTESFSWGWFLLAFFVLFWIVLAYLVLPRLHRILTQIYVPDYFIGRARTSDGLLGDPINLALLGSEAQLDEAMTSAGWTRADDVTAASSRRIITSTLLRRSYDEAPVSPLFLFGHQQDMAYQQEVQGNPAKRHHVRFWRCPEGWLLPGGHRVEWLAAGTFDRSVGFSLFTLQITHKIDANTDIERDHIVSTLQRADLGVEVAVIRDFSSGYHARNGGGDAIETDGDLPVVDLTAVEVEPRAVAVAADADQRRLERAERRPVPTTLGFLLMLLRVVAGVVTVVTTVLAWPAFIRAELLSGTGKALSAAEQQSADLVFGIAMGVFAAGLVFYFAISLLVFTGSNWARIVAMSYSALLILVAAIDFFNGGEQVTLRTNILGLPLDILVVLALSSQRARHWARRPRARSRRGAGRGAGAAGGAGVARERAEAAALAAEDAPADDTTVR</sequence>
<gene>
    <name evidence="4" type="ORF">HNR13_000186</name>
</gene>
<keyword evidence="2" id="KW-0812">Transmembrane</keyword>
<proteinExistence type="predicted"/>
<reference evidence="4 5" key="1">
    <citation type="submission" date="2020-07" db="EMBL/GenBank/DDBJ databases">
        <title>Sequencing the genomes of 1000 actinobacteria strains.</title>
        <authorList>
            <person name="Klenk H.-P."/>
        </authorList>
    </citation>
    <scope>NUCLEOTIDE SEQUENCE [LARGE SCALE GENOMIC DNA]</scope>
    <source>
        <strain evidence="4 5">DSM 15165</strain>
    </source>
</reference>
<feature type="transmembrane region" description="Helical" evidence="2">
    <location>
        <begin position="55"/>
        <end position="73"/>
    </location>
</feature>
<feature type="region of interest" description="Disordered" evidence="1">
    <location>
        <begin position="1"/>
        <end position="39"/>
    </location>
</feature>
<evidence type="ECO:0000313" key="5">
    <source>
        <dbReference type="Proteomes" id="UP000578352"/>
    </source>
</evidence>
<feature type="transmembrane region" description="Helical" evidence="2">
    <location>
        <begin position="442"/>
        <end position="462"/>
    </location>
</feature>
<feature type="compositionally biased region" description="Basic residues" evidence="1">
    <location>
        <begin position="470"/>
        <end position="481"/>
    </location>
</feature>
<accession>A0A853CNM2</accession>
<organism evidence="4 5">
    <name type="scientific">Leifsonia shinshuensis</name>
    <dbReference type="NCBI Taxonomy" id="150026"/>
    <lineage>
        <taxon>Bacteria</taxon>
        <taxon>Bacillati</taxon>
        <taxon>Actinomycetota</taxon>
        <taxon>Actinomycetes</taxon>
        <taxon>Micrococcales</taxon>
        <taxon>Microbacteriaceae</taxon>
        <taxon>Leifsonia</taxon>
    </lineage>
</organism>
<feature type="compositionally biased region" description="Gly residues" evidence="1">
    <location>
        <begin position="482"/>
        <end position="492"/>
    </location>
</feature>
<name>A0A853CNM2_9MICO</name>
<evidence type="ECO:0000256" key="2">
    <source>
        <dbReference type="SAM" id="Phobius"/>
    </source>
</evidence>
<feature type="region of interest" description="Disordered" evidence="1">
    <location>
        <begin position="470"/>
        <end position="493"/>
    </location>
</feature>
<keyword evidence="2" id="KW-0472">Membrane</keyword>
<dbReference type="InterPro" id="IPR025902">
    <property type="entry name" value="LssY-like-C_dom"/>
</dbReference>
<feature type="transmembrane region" description="Helical" evidence="2">
    <location>
        <begin position="337"/>
        <end position="360"/>
    </location>
</feature>
<dbReference type="EMBL" id="JACCFL010000001">
    <property type="protein sequence ID" value="NYJ21899.1"/>
    <property type="molecule type" value="Genomic_DNA"/>
</dbReference>
<comment type="caution">
    <text evidence="4">The sequence shown here is derived from an EMBL/GenBank/DDBJ whole genome shotgun (WGS) entry which is preliminary data.</text>
</comment>
<feature type="transmembrane region" description="Helical" evidence="2">
    <location>
        <begin position="386"/>
        <end position="411"/>
    </location>
</feature>
<dbReference type="Pfam" id="PF14067">
    <property type="entry name" value="LssY_C"/>
    <property type="match status" value="1"/>
</dbReference>
<feature type="domain" description="LssY-like C-terminal" evidence="3">
    <location>
        <begin position="110"/>
        <end position="299"/>
    </location>
</feature>
<dbReference type="AlphaFoldDB" id="A0A853CNM2"/>
<evidence type="ECO:0000259" key="3">
    <source>
        <dbReference type="Pfam" id="PF14067"/>
    </source>
</evidence>
<dbReference type="Proteomes" id="UP000578352">
    <property type="component" value="Unassembled WGS sequence"/>
</dbReference>
<feature type="transmembrane region" description="Helical" evidence="2">
    <location>
        <begin position="418"/>
        <end position="436"/>
    </location>
</feature>
<dbReference type="RefSeq" id="WP_179604022.1">
    <property type="nucleotide sequence ID" value="NZ_BAABEH010000001.1"/>
</dbReference>
<evidence type="ECO:0000313" key="4">
    <source>
        <dbReference type="EMBL" id="NYJ21899.1"/>
    </source>
</evidence>
<feature type="transmembrane region" description="Helical" evidence="2">
    <location>
        <begin position="79"/>
        <end position="99"/>
    </location>
</feature>